<organism evidence="1 2">
    <name type="scientific">Bacillus phage Pookie</name>
    <dbReference type="NCBI Taxonomy" id="1540093"/>
    <lineage>
        <taxon>Viruses</taxon>
        <taxon>Duplodnaviria</taxon>
        <taxon>Heunggongvirae</taxon>
        <taxon>Uroviricota</taxon>
        <taxon>Caudoviricetes</taxon>
        <taxon>Pagevirus</taxon>
        <taxon>Pagevirus pookie</taxon>
    </lineage>
</organism>
<name>A0A0A0RNU7_9CAUD</name>
<keyword evidence="2" id="KW-1185">Reference proteome</keyword>
<reference evidence="1 2" key="1">
    <citation type="journal article" date="2015" name="Genome Announc.">
        <title>Complete Genome of Bacillus megaterium Podophage Pookie.</title>
        <authorList>
            <person name="Ladzekpo T.N."/>
            <person name="DeCrescenzo A.J."/>
            <person name="Hernandez A.C."/>
            <person name="Kuty Everett G.F."/>
        </authorList>
    </citation>
    <scope>NUCLEOTIDE SEQUENCE [LARGE SCALE GENOMIC DNA]</scope>
</reference>
<sequence length="112" mass="13129">MSVIMHDIKANKETSLSTMQMRIEGNEIIIMPGIYYNQDENIFELSIEKRFTIPLEAGHYEVWIYPAGEMKLEKNFHVDEPYIDMLLWVEMPEGAKSLADAEINFKRFLEVV</sequence>
<evidence type="ECO:0000313" key="2">
    <source>
        <dbReference type="Proteomes" id="UP000030209"/>
    </source>
</evidence>
<proteinExistence type="predicted"/>
<evidence type="ECO:0000313" key="1">
    <source>
        <dbReference type="EMBL" id="AIW03702.1"/>
    </source>
</evidence>
<dbReference type="Proteomes" id="UP000030209">
    <property type="component" value="Segment"/>
</dbReference>
<dbReference type="OrthoDB" id="14858at10239"/>
<accession>A0A0A0RNU7</accession>
<dbReference type="KEGG" id="vg:24608773"/>
<dbReference type="EMBL" id="KM236248">
    <property type="protein sequence ID" value="AIW03702.1"/>
    <property type="molecule type" value="Genomic_DNA"/>
</dbReference>
<gene>
    <name evidence="1" type="ORF">CPT_Pookie17</name>
</gene>
<dbReference type="GeneID" id="24608773"/>
<dbReference type="RefSeq" id="YP_009152816.1">
    <property type="nucleotide sequence ID" value="NC_027394.1"/>
</dbReference>
<protein>
    <submittedName>
        <fullName evidence="1">Uncharacterized protein</fullName>
    </submittedName>
</protein>